<evidence type="ECO:0000256" key="1">
    <source>
        <dbReference type="SAM" id="Phobius"/>
    </source>
</evidence>
<evidence type="ECO:0000313" key="2">
    <source>
        <dbReference type="EMBL" id="QJA45998.1"/>
    </source>
</evidence>
<dbReference type="EMBL" id="MT144001">
    <property type="protein sequence ID" value="QJA45998.1"/>
    <property type="molecule type" value="Genomic_DNA"/>
</dbReference>
<name>A0A6H1ZEN7_9ZZZZ</name>
<sequence>MTTNNEKLLIKISTQQDILLKQNSIDHNAITTHLAKLNDKVAANVLGVAQNKDRIATQWKIGGGVLSVIGVIIVGIVLRLLFG</sequence>
<protein>
    <submittedName>
        <fullName evidence="2">Uncharacterized protein</fullName>
    </submittedName>
</protein>
<feature type="transmembrane region" description="Helical" evidence="1">
    <location>
        <begin position="61"/>
        <end position="82"/>
    </location>
</feature>
<proteinExistence type="predicted"/>
<organism evidence="2">
    <name type="scientific">viral metagenome</name>
    <dbReference type="NCBI Taxonomy" id="1070528"/>
    <lineage>
        <taxon>unclassified sequences</taxon>
        <taxon>metagenomes</taxon>
        <taxon>organismal metagenomes</taxon>
    </lineage>
</organism>
<accession>A0A6H1ZEN7</accession>
<gene>
    <name evidence="2" type="ORF">TM448A00302_0006</name>
</gene>
<keyword evidence="1" id="KW-0472">Membrane</keyword>
<keyword evidence="1" id="KW-0812">Transmembrane</keyword>
<reference evidence="2" key="1">
    <citation type="submission" date="2020-03" db="EMBL/GenBank/DDBJ databases">
        <title>The deep terrestrial virosphere.</title>
        <authorList>
            <person name="Holmfeldt K."/>
            <person name="Nilsson E."/>
            <person name="Simone D."/>
            <person name="Lopez-Fernandez M."/>
            <person name="Wu X."/>
            <person name="de Brujin I."/>
            <person name="Lundin D."/>
            <person name="Andersson A."/>
            <person name="Bertilsson S."/>
            <person name="Dopson M."/>
        </authorList>
    </citation>
    <scope>NUCLEOTIDE SEQUENCE</scope>
    <source>
        <strain evidence="2">TM448A00302</strain>
    </source>
</reference>
<keyword evidence="1" id="KW-1133">Transmembrane helix</keyword>
<dbReference type="AlphaFoldDB" id="A0A6H1ZEN7"/>